<dbReference type="InterPro" id="IPR006086">
    <property type="entry name" value="XPG-I_dom"/>
</dbReference>
<dbReference type="AlphaFoldDB" id="A0A9P7GKC8"/>
<evidence type="ECO:0000256" key="10">
    <source>
        <dbReference type="ARBA" id="ARBA00023204"/>
    </source>
</evidence>
<dbReference type="InterPro" id="IPR019974">
    <property type="entry name" value="XPG_CS"/>
</dbReference>
<evidence type="ECO:0008006" key="18">
    <source>
        <dbReference type="Google" id="ProtNLM"/>
    </source>
</evidence>
<keyword evidence="8" id="KW-0378">Hydrolase</keyword>
<dbReference type="CDD" id="cd09904">
    <property type="entry name" value="H3TH_XPG"/>
    <property type="match status" value="1"/>
</dbReference>
<dbReference type="GO" id="GO:0016788">
    <property type="term" value="F:hydrolase activity, acting on ester bonds"/>
    <property type="evidence" value="ECO:0007669"/>
    <property type="project" value="InterPro"/>
</dbReference>
<feature type="compositionally biased region" description="Basic residues" evidence="13">
    <location>
        <begin position="1050"/>
        <end position="1064"/>
    </location>
</feature>
<evidence type="ECO:0000256" key="6">
    <source>
        <dbReference type="ARBA" id="ARBA00022759"/>
    </source>
</evidence>
<dbReference type="CDD" id="cd09868">
    <property type="entry name" value="PIN_XPG_RAD2"/>
    <property type="match status" value="1"/>
</dbReference>
<dbReference type="InterPro" id="IPR036279">
    <property type="entry name" value="5-3_exonuclease_C_sf"/>
</dbReference>
<dbReference type="GO" id="GO:0006289">
    <property type="term" value="P:nucleotide-excision repair"/>
    <property type="evidence" value="ECO:0007669"/>
    <property type="project" value="InterPro"/>
</dbReference>
<dbReference type="PRINTS" id="PR00853">
    <property type="entry name" value="XPGRADSUPER"/>
</dbReference>
<feature type="compositionally biased region" description="Polar residues" evidence="13">
    <location>
        <begin position="343"/>
        <end position="353"/>
    </location>
</feature>
<comment type="similarity">
    <text evidence="3">Belongs to the XPG/RAD2 endonuclease family. XPG subfamily.</text>
</comment>
<dbReference type="EMBL" id="JABCKI010000254">
    <property type="protein sequence ID" value="KAG5651364.1"/>
    <property type="molecule type" value="Genomic_DNA"/>
</dbReference>
<evidence type="ECO:0000256" key="12">
    <source>
        <dbReference type="SAM" id="Coils"/>
    </source>
</evidence>
<keyword evidence="7" id="KW-0227">DNA damage</keyword>
<dbReference type="InterPro" id="IPR001044">
    <property type="entry name" value="XPG/Rad2_eukaryotes"/>
</dbReference>
<dbReference type="PANTHER" id="PTHR16171:SF7">
    <property type="entry name" value="DNA REPAIR PROTEIN RAD2"/>
    <property type="match status" value="1"/>
</dbReference>
<dbReference type="Pfam" id="PF00867">
    <property type="entry name" value="XPG_I"/>
    <property type="match status" value="1"/>
</dbReference>
<evidence type="ECO:0000256" key="3">
    <source>
        <dbReference type="ARBA" id="ARBA00005283"/>
    </source>
</evidence>
<evidence type="ECO:0000256" key="5">
    <source>
        <dbReference type="ARBA" id="ARBA00022723"/>
    </source>
</evidence>
<evidence type="ECO:0000259" key="15">
    <source>
        <dbReference type="SMART" id="SM00485"/>
    </source>
</evidence>
<evidence type="ECO:0000256" key="7">
    <source>
        <dbReference type="ARBA" id="ARBA00022763"/>
    </source>
</evidence>
<feature type="domain" description="XPG-I" evidence="14">
    <location>
        <begin position="771"/>
        <end position="840"/>
    </location>
</feature>
<dbReference type="InterPro" id="IPR029060">
    <property type="entry name" value="PIN-like_dom_sf"/>
</dbReference>
<dbReference type="InterPro" id="IPR006084">
    <property type="entry name" value="XPG/Rad2"/>
</dbReference>
<protein>
    <recommendedName>
        <fullName evidence="18">PIN domain-like protein</fullName>
    </recommendedName>
</protein>
<dbReference type="GO" id="GO:0003697">
    <property type="term" value="F:single-stranded DNA binding"/>
    <property type="evidence" value="ECO:0007669"/>
    <property type="project" value="InterPro"/>
</dbReference>
<dbReference type="SMART" id="SM00484">
    <property type="entry name" value="XPGI"/>
    <property type="match status" value="1"/>
</dbReference>
<dbReference type="Gene3D" id="1.10.150.20">
    <property type="entry name" value="5' to 3' exonuclease, C-terminal subdomain"/>
    <property type="match status" value="1"/>
</dbReference>
<dbReference type="FunFam" id="1.10.150.20:FF:000057">
    <property type="entry name" value="RAD2p Single-stranded DNA endonuclease"/>
    <property type="match status" value="1"/>
</dbReference>
<keyword evidence="5" id="KW-0479">Metal-binding</keyword>
<dbReference type="OrthoDB" id="31113at2759"/>
<feature type="region of interest" description="Disordered" evidence="13">
    <location>
        <begin position="1027"/>
        <end position="1097"/>
    </location>
</feature>
<accession>A0A9P7GKC8</accession>
<dbReference type="PANTHER" id="PTHR16171">
    <property type="entry name" value="DNA REPAIR PROTEIN COMPLEMENTING XP-G CELLS-RELATED"/>
    <property type="match status" value="1"/>
</dbReference>
<feature type="compositionally biased region" description="Low complexity" evidence="13">
    <location>
        <begin position="503"/>
        <end position="513"/>
    </location>
</feature>
<feature type="region of interest" description="Disordered" evidence="13">
    <location>
        <begin position="480"/>
        <end position="576"/>
    </location>
</feature>
<evidence type="ECO:0000256" key="8">
    <source>
        <dbReference type="ARBA" id="ARBA00022801"/>
    </source>
</evidence>
<feature type="compositionally biased region" description="Basic residues" evidence="13">
    <location>
        <begin position="1112"/>
        <end position="1122"/>
    </location>
</feature>
<dbReference type="PRINTS" id="PR00066">
    <property type="entry name" value="XRODRMPGMNTG"/>
</dbReference>
<dbReference type="InterPro" id="IPR008918">
    <property type="entry name" value="HhH2"/>
</dbReference>
<dbReference type="GO" id="GO:0005634">
    <property type="term" value="C:nucleus"/>
    <property type="evidence" value="ECO:0007669"/>
    <property type="project" value="UniProtKB-SubCell"/>
</dbReference>
<keyword evidence="4" id="KW-0540">Nuclease</keyword>
<reference evidence="16" key="1">
    <citation type="submission" date="2021-02" db="EMBL/GenBank/DDBJ databases">
        <authorList>
            <person name="Nieuwenhuis M."/>
            <person name="Van De Peppel L.J.J."/>
        </authorList>
    </citation>
    <scope>NUCLEOTIDE SEQUENCE</scope>
    <source>
        <strain evidence="16">D49</strain>
    </source>
</reference>
<feature type="compositionally biased region" description="Basic and acidic residues" evidence="13">
    <location>
        <begin position="516"/>
        <end position="526"/>
    </location>
</feature>
<feature type="compositionally biased region" description="Polar residues" evidence="13">
    <location>
        <begin position="674"/>
        <end position="683"/>
    </location>
</feature>
<evidence type="ECO:0000256" key="2">
    <source>
        <dbReference type="ARBA" id="ARBA00004123"/>
    </source>
</evidence>
<keyword evidence="12" id="KW-0175">Coiled coil</keyword>
<comment type="caution">
    <text evidence="16">The sequence shown here is derived from an EMBL/GenBank/DDBJ whole genome shotgun (WGS) entry which is preliminary data.</text>
</comment>
<comment type="cofactor">
    <cofactor evidence="1">
        <name>Mg(2+)</name>
        <dbReference type="ChEBI" id="CHEBI:18420"/>
    </cofactor>
</comment>
<feature type="region of interest" description="Disordered" evidence="13">
    <location>
        <begin position="343"/>
        <end position="364"/>
    </location>
</feature>
<dbReference type="SMART" id="SM00485">
    <property type="entry name" value="XPGN"/>
    <property type="match status" value="1"/>
</dbReference>
<feature type="domain" description="XPG N-terminal" evidence="15">
    <location>
        <begin position="1"/>
        <end position="57"/>
    </location>
</feature>
<evidence type="ECO:0000256" key="13">
    <source>
        <dbReference type="SAM" id="MobiDB-lite"/>
    </source>
</evidence>
<dbReference type="GO" id="GO:0046872">
    <property type="term" value="F:metal ion binding"/>
    <property type="evidence" value="ECO:0007669"/>
    <property type="project" value="UniProtKB-KW"/>
</dbReference>
<dbReference type="SUPFAM" id="SSF88723">
    <property type="entry name" value="PIN domain-like"/>
    <property type="match status" value="1"/>
</dbReference>
<sequence length="1132" mass="126599">MRDQDGRALSNAHLVGFLRRIAKLLFYGIKPVFVFDGGAPVLKTTTLRERREKRSGAAASHAKIAEKILAAQMRREALNQVDSSHGGAPKSKGKRSALDDDKTVYLEEIDPTMAKTPARKKPTTPGSSSKKPRFYDHDPYKLPDVDLEAAIAKATRTAAPDPRLATEDELRAFIEDMRPEDFDVTSPAFRELPTEVQYEIVGDLRLKSRQTSYARLQNMLRNAPTPLDFSKQQIKNLRQRNTLTQQLLITTDSIGSAHISIPVRIASERNKEYVLMKNEGESGGWILGIRDDGTRQKPIEIDHDKPLVYDDSDEDMEEVAITTPAFDPDLRGYQQTMALSAIGNRSSGEQRSVPNRPIDRKGTSKPLFHVNEYEEQEDLVQVINQSQDYSDVEEDMVAIAIQESLNESQNSMGAQQYNYTPALGEPSSSKMMLNAHRPSTAAINPLATPVPEFNGEDFTFESPSRLDTALSFANTGISRPQLFPPSNTPSSTSIFGRPTLLISPRSPVSSPVRETYSTEKTQEYTRVEGSPSRSHRLPTSAIGTTIPDKGKSRLVSAPPKTTSTTKVPLSAGSDSHAELPEDLSISISKASPTSEFFAHVDRGKRQLVYKSGSPEPILMKDNSPLLGSDSEQMEEILTDPIPKHAVSGIVEKDSKTMAHNHIPEPDEQLIPWSRSPSPSNELPTTVAPPGRTYSPTQEEWDAVEEIEEMDPQAEEGEYARFISQVKGKNIEEVRREIEDEIQDLNRQKKIAMRDSEDISQQMISQIMAMLRLFGIPYITAPMEAEAQCAELITLGLVDGVITDDSDVFLFGAQRVFKNMFNQSKTVECFLLSDLARDLGLERDTLIRLAYLLGSDYTDGLPGVGPVVAMELLKEFPGEDGLQKFRDWWLKVQVGKDKDEENKSKFRRSFKKKFKDLYLTEEWPNPAVRDAYYHPTVDSSEEPFKWGLPDLDALREFFYEELGWGQVKVDEILLPIIQKMNKRGQAAALNKQSNLNDFFNLGSGSGTLAPKKRQAYASKRLQNVVDEFRKKRARGSQSLSNSESEVETAPTKKRARKIKAQHKSSSKAGTKGKAVKRKAAQKPCSESDEEIELQSTEETLIEIPADPVVIARLRPRPKPKFKKQTSDIVDEEK</sequence>
<dbReference type="InterPro" id="IPR006085">
    <property type="entry name" value="XPG_DNA_repair_N"/>
</dbReference>
<dbReference type="Proteomes" id="UP000717328">
    <property type="component" value="Unassembled WGS sequence"/>
</dbReference>
<dbReference type="SUPFAM" id="SSF47807">
    <property type="entry name" value="5' to 3' exonuclease, C-terminal subdomain"/>
    <property type="match status" value="1"/>
</dbReference>
<dbReference type="PROSITE" id="PS00841">
    <property type="entry name" value="XPG_1"/>
    <property type="match status" value="1"/>
</dbReference>
<dbReference type="Gene3D" id="3.40.50.1010">
    <property type="entry name" value="5'-nuclease"/>
    <property type="match status" value="2"/>
</dbReference>
<dbReference type="PROSITE" id="PS00842">
    <property type="entry name" value="XPG_2"/>
    <property type="match status" value="1"/>
</dbReference>
<evidence type="ECO:0000256" key="1">
    <source>
        <dbReference type="ARBA" id="ARBA00001946"/>
    </source>
</evidence>
<dbReference type="Pfam" id="PF00752">
    <property type="entry name" value="XPG_N"/>
    <property type="match status" value="1"/>
</dbReference>
<evidence type="ECO:0000313" key="16">
    <source>
        <dbReference type="EMBL" id="KAG5651364.1"/>
    </source>
</evidence>
<evidence type="ECO:0000259" key="14">
    <source>
        <dbReference type="SMART" id="SM00484"/>
    </source>
</evidence>
<proteinExistence type="inferred from homology"/>
<comment type="subcellular location">
    <subcellularLocation>
        <location evidence="2">Nucleus</location>
    </subcellularLocation>
</comment>
<evidence type="ECO:0000313" key="17">
    <source>
        <dbReference type="Proteomes" id="UP000717328"/>
    </source>
</evidence>
<feature type="region of interest" description="Disordered" evidence="13">
    <location>
        <begin position="666"/>
        <end position="695"/>
    </location>
</feature>
<evidence type="ECO:0000256" key="4">
    <source>
        <dbReference type="ARBA" id="ARBA00022722"/>
    </source>
</evidence>
<feature type="region of interest" description="Disordered" evidence="13">
    <location>
        <begin position="78"/>
        <end position="138"/>
    </location>
</feature>
<name>A0A9P7GKC8_9AGAR</name>
<organism evidence="16 17">
    <name type="scientific">Sphagnurus paluster</name>
    <dbReference type="NCBI Taxonomy" id="117069"/>
    <lineage>
        <taxon>Eukaryota</taxon>
        <taxon>Fungi</taxon>
        <taxon>Dikarya</taxon>
        <taxon>Basidiomycota</taxon>
        <taxon>Agaricomycotina</taxon>
        <taxon>Agaricomycetes</taxon>
        <taxon>Agaricomycetidae</taxon>
        <taxon>Agaricales</taxon>
        <taxon>Tricholomatineae</taxon>
        <taxon>Lyophyllaceae</taxon>
        <taxon>Sphagnurus</taxon>
    </lineage>
</organism>
<feature type="coiled-coil region" evidence="12">
    <location>
        <begin position="727"/>
        <end position="761"/>
    </location>
</feature>
<dbReference type="SMART" id="SM00279">
    <property type="entry name" value="HhH2"/>
    <property type="match status" value="1"/>
</dbReference>
<evidence type="ECO:0000256" key="11">
    <source>
        <dbReference type="ARBA" id="ARBA00023242"/>
    </source>
</evidence>
<gene>
    <name evidence="16" type="ORF">H0H81_008933</name>
</gene>
<keyword evidence="9" id="KW-0460">Magnesium</keyword>
<dbReference type="GO" id="GO:0004520">
    <property type="term" value="F:DNA endonuclease activity"/>
    <property type="evidence" value="ECO:0007669"/>
    <property type="project" value="TreeGrafter"/>
</dbReference>
<feature type="region of interest" description="Disordered" evidence="13">
    <location>
        <begin position="1112"/>
        <end position="1132"/>
    </location>
</feature>
<keyword evidence="17" id="KW-1185">Reference proteome</keyword>
<keyword evidence="11" id="KW-0539">Nucleus</keyword>
<evidence type="ECO:0000256" key="9">
    <source>
        <dbReference type="ARBA" id="ARBA00022842"/>
    </source>
</evidence>
<keyword evidence="6" id="KW-0255">Endonuclease</keyword>
<reference evidence="16" key="2">
    <citation type="submission" date="2021-10" db="EMBL/GenBank/DDBJ databases">
        <title>Phylogenomics reveals ancestral predisposition of the termite-cultivated fungus Termitomyces towards a domesticated lifestyle.</title>
        <authorList>
            <person name="Auxier B."/>
            <person name="Grum-Grzhimaylo A."/>
            <person name="Cardenas M.E."/>
            <person name="Lodge J.D."/>
            <person name="Laessoe T."/>
            <person name="Pedersen O."/>
            <person name="Smith M.E."/>
            <person name="Kuyper T.W."/>
            <person name="Franco-Molano E.A."/>
            <person name="Baroni T.J."/>
            <person name="Aanen D.K."/>
        </authorList>
    </citation>
    <scope>NUCLEOTIDE SEQUENCE</scope>
    <source>
        <strain evidence="16">D49</strain>
    </source>
</reference>
<keyword evidence="10" id="KW-0234">DNA repair</keyword>
<feature type="compositionally biased region" description="Basic and acidic residues" evidence="13">
    <location>
        <begin position="96"/>
        <end position="105"/>
    </location>
</feature>